<dbReference type="Pfam" id="PF03133">
    <property type="entry name" value="TTL"/>
    <property type="match status" value="2"/>
</dbReference>
<dbReference type="Gene3D" id="3.30.470.20">
    <property type="entry name" value="ATP-grasp fold, B domain"/>
    <property type="match status" value="1"/>
</dbReference>
<dbReference type="GO" id="GO:0000226">
    <property type="term" value="P:microtubule cytoskeleton organization"/>
    <property type="evidence" value="ECO:0007669"/>
    <property type="project" value="TreeGrafter"/>
</dbReference>
<organism evidence="4 5">
    <name type="scientific">Boothiomyces macroporosus</name>
    <dbReference type="NCBI Taxonomy" id="261099"/>
    <lineage>
        <taxon>Eukaryota</taxon>
        <taxon>Fungi</taxon>
        <taxon>Fungi incertae sedis</taxon>
        <taxon>Chytridiomycota</taxon>
        <taxon>Chytridiomycota incertae sedis</taxon>
        <taxon>Chytridiomycetes</taxon>
        <taxon>Rhizophydiales</taxon>
        <taxon>Terramycetaceae</taxon>
        <taxon>Boothiomyces</taxon>
    </lineage>
</organism>
<comment type="caution">
    <text evidence="4">The sequence shown here is derived from an EMBL/GenBank/DDBJ whole genome shotgun (WGS) entry which is preliminary data.</text>
</comment>
<dbReference type="InterPro" id="IPR004344">
    <property type="entry name" value="TTL/TTLL_fam"/>
</dbReference>
<evidence type="ECO:0000256" key="3">
    <source>
        <dbReference type="ARBA" id="ARBA00022840"/>
    </source>
</evidence>
<accession>A0AAD5Y2L0</accession>
<keyword evidence="3" id="KW-0067">ATP-binding</keyword>
<dbReference type="PANTHER" id="PTHR12241">
    <property type="entry name" value="TUBULIN POLYGLUTAMYLASE"/>
    <property type="match status" value="1"/>
</dbReference>
<dbReference type="Gene3D" id="3.30.1490.20">
    <property type="entry name" value="ATP-grasp fold, A domain"/>
    <property type="match status" value="1"/>
</dbReference>
<proteinExistence type="predicted"/>
<evidence type="ECO:0000313" key="4">
    <source>
        <dbReference type="EMBL" id="KAJ3256197.1"/>
    </source>
</evidence>
<evidence type="ECO:0000313" key="5">
    <source>
        <dbReference type="Proteomes" id="UP001210925"/>
    </source>
</evidence>
<name>A0AAD5Y2L0_9FUNG</name>
<dbReference type="EMBL" id="JADGKB010000054">
    <property type="protein sequence ID" value="KAJ3256197.1"/>
    <property type="molecule type" value="Genomic_DNA"/>
</dbReference>
<keyword evidence="1" id="KW-0436">Ligase</keyword>
<dbReference type="GO" id="GO:0036064">
    <property type="term" value="C:ciliary basal body"/>
    <property type="evidence" value="ECO:0007669"/>
    <property type="project" value="TreeGrafter"/>
</dbReference>
<dbReference type="PROSITE" id="PS51221">
    <property type="entry name" value="TTL"/>
    <property type="match status" value="1"/>
</dbReference>
<dbReference type="PANTHER" id="PTHR12241:SF118">
    <property type="entry name" value="TUBULIN POLYGLUTAMYLASE TTLL2-RELATED"/>
    <property type="match status" value="1"/>
</dbReference>
<protein>
    <submittedName>
        <fullName evidence="4">Tubulin polyglutamylase ttll2</fullName>
    </submittedName>
</protein>
<reference evidence="4" key="1">
    <citation type="submission" date="2020-05" db="EMBL/GenBank/DDBJ databases">
        <title>Phylogenomic resolution of chytrid fungi.</title>
        <authorList>
            <person name="Stajich J.E."/>
            <person name="Amses K."/>
            <person name="Simmons R."/>
            <person name="Seto K."/>
            <person name="Myers J."/>
            <person name="Bonds A."/>
            <person name="Quandt C.A."/>
            <person name="Barry K."/>
            <person name="Liu P."/>
            <person name="Grigoriev I."/>
            <person name="Longcore J.E."/>
            <person name="James T.Y."/>
        </authorList>
    </citation>
    <scope>NUCLEOTIDE SEQUENCE</scope>
    <source>
        <strain evidence="4">PLAUS21</strain>
    </source>
</reference>
<dbReference type="SUPFAM" id="SSF56059">
    <property type="entry name" value="Glutathione synthetase ATP-binding domain-like"/>
    <property type="match status" value="1"/>
</dbReference>
<evidence type="ECO:0000256" key="2">
    <source>
        <dbReference type="ARBA" id="ARBA00022741"/>
    </source>
</evidence>
<sequence length="341" mass="39490">MMYEERNINKPLVYRIGDSSPALLRQVGFHTKKEKPAIGIYTGKVQYINTGSRFRKTDYEECQNFQRMNHFPKTSIITKKDTLVRLLRTMKFLYGPVYDFFPLSFSVPIEFKKYMRYIQQEQEQGDKSVWICKPADLSRGRGIFVFRELHELAYDCNAVVQKYIDNPLLISGYKFDEPYSLNNLGNVFSHLTNTSINKLSPSLNQEKDDVGPGCKWNFAKLKEHLSGRDIDWDKIWERIKALVILTLLPVAQEVPPQPQGCFELYGFDFIIDTDVKTWILEINLSPALSVDTEVDLSVKRPLLLDMMLLLDVAADDGDLAYEFKKQLDKSNIKPKRQSNSC</sequence>
<dbReference type="GO" id="GO:0005524">
    <property type="term" value="F:ATP binding"/>
    <property type="evidence" value="ECO:0007669"/>
    <property type="project" value="UniProtKB-KW"/>
</dbReference>
<keyword evidence="2" id="KW-0547">Nucleotide-binding</keyword>
<dbReference type="AlphaFoldDB" id="A0AAD5Y2L0"/>
<gene>
    <name evidence="4" type="primary">TTLL2</name>
    <name evidence="4" type="ORF">HK103_005656</name>
</gene>
<keyword evidence="5" id="KW-1185">Reference proteome</keyword>
<dbReference type="GO" id="GO:0015631">
    <property type="term" value="F:tubulin binding"/>
    <property type="evidence" value="ECO:0007669"/>
    <property type="project" value="TreeGrafter"/>
</dbReference>
<evidence type="ECO:0000256" key="1">
    <source>
        <dbReference type="ARBA" id="ARBA00022598"/>
    </source>
</evidence>
<dbReference type="GO" id="GO:0070740">
    <property type="term" value="F:tubulin-glutamic acid ligase activity"/>
    <property type="evidence" value="ECO:0007669"/>
    <property type="project" value="TreeGrafter"/>
</dbReference>
<dbReference type="Proteomes" id="UP001210925">
    <property type="component" value="Unassembled WGS sequence"/>
</dbReference>
<dbReference type="InterPro" id="IPR013815">
    <property type="entry name" value="ATP_grasp_subdomain_1"/>
</dbReference>